<proteinExistence type="predicted"/>
<name>A0A9W8NXK6_9AGAR</name>
<gene>
    <name evidence="1" type="ORF">DFH05DRAFT_1526335</name>
</gene>
<organism evidence="1 2">
    <name type="scientific">Lentinula detonsa</name>
    <dbReference type="NCBI Taxonomy" id="2804962"/>
    <lineage>
        <taxon>Eukaryota</taxon>
        <taxon>Fungi</taxon>
        <taxon>Dikarya</taxon>
        <taxon>Basidiomycota</taxon>
        <taxon>Agaricomycotina</taxon>
        <taxon>Agaricomycetes</taxon>
        <taxon>Agaricomycetidae</taxon>
        <taxon>Agaricales</taxon>
        <taxon>Marasmiineae</taxon>
        <taxon>Omphalotaceae</taxon>
        <taxon>Lentinula</taxon>
    </lineage>
</organism>
<protein>
    <recommendedName>
        <fullName evidence="3">F-box domain-containing protein</fullName>
    </recommendedName>
</protein>
<keyword evidence="2" id="KW-1185">Reference proteome</keyword>
<evidence type="ECO:0008006" key="3">
    <source>
        <dbReference type="Google" id="ProtNLM"/>
    </source>
</evidence>
<evidence type="ECO:0000313" key="1">
    <source>
        <dbReference type="EMBL" id="KAJ3742853.1"/>
    </source>
</evidence>
<dbReference type="EMBL" id="JANVFU010000009">
    <property type="protein sequence ID" value="KAJ3742853.1"/>
    <property type="molecule type" value="Genomic_DNA"/>
</dbReference>
<comment type="caution">
    <text evidence="1">The sequence shown here is derived from an EMBL/GenBank/DDBJ whole genome shotgun (WGS) entry which is preliminary data.</text>
</comment>
<reference evidence="1 2" key="1">
    <citation type="journal article" date="2023" name="Proc. Natl. Acad. Sci. U.S.A.">
        <title>A global phylogenomic analysis of the shiitake genus Lentinula.</title>
        <authorList>
            <person name="Sierra-Patev S."/>
            <person name="Min B."/>
            <person name="Naranjo-Ortiz M."/>
            <person name="Looney B."/>
            <person name="Konkel Z."/>
            <person name="Slot J.C."/>
            <person name="Sakamoto Y."/>
            <person name="Steenwyk J.L."/>
            <person name="Rokas A."/>
            <person name="Carro J."/>
            <person name="Camarero S."/>
            <person name="Ferreira P."/>
            <person name="Molpeceres G."/>
            <person name="Ruiz-Duenas F.J."/>
            <person name="Serrano A."/>
            <person name="Henrissat B."/>
            <person name="Drula E."/>
            <person name="Hughes K.W."/>
            <person name="Mata J.L."/>
            <person name="Ishikawa N.K."/>
            <person name="Vargas-Isla R."/>
            <person name="Ushijima S."/>
            <person name="Smith C.A."/>
            <person name="Donoghue J."/>
            <person name="Ahrendt S."/>
            <person name="Andreopoulos W."/>
            <person name="He G."/>
            <person name="LaButti K."/>
            <person name="Lipzen A."/>
            <person name="Ng V."/>
            <person name="Riley R."/>
            <person name="Sandor L."/>
            <person name="Barry K."/>
            <person name="Martinez A.T."/>
            <person name="Xiao Y."/>
            <person name="Gibbons J.G."/>
            <person name="Terashima K."/>
            <person name="Grigoriev I.V."/>
            <person name="Hibbett D."/>
        </authorList>
    </citation>
    <scope>NUCLEOTIDE SEQUENCE [LARGE SCALE GENOMIC DNA]</scope>
    <source>
        <strain evidence="1 2">TFB7810</strain>
    </source>
</reference>
<evidence type="ECO:0000313" key="2">
    <source>
        <dbReference type="Proteomes" id="UP001142393"/>
    </source>
</evidence>
<accession>A0A9W8NXK6</accession>
<sequence>MTSYLELVPRDILEYIAFLVVSTPETLFRPPQELLNLLLTSSTLYYSLCTSSAPHLYARIFRSTFDLGQNGIYSTENRLTDSELTLDCVSRHGMLRRVRRRDFSNKMMFEDLCVAMRIIIESAGVNEAHLRSAGFSDFIFTYARRCLNKQQLACTRTNLDCETSLVLWLLALTWSRDDVSEITPELREHFLSLLRPFVLGVSRFVVKSVSLNVPANYNFQDVRESKLFVRNRLSHSPKADCDMSIPSATSAAIILYFALQEASAIKVTPRLLFGRIIDQRDGREGPTMEDYCRMTNYQTPLFGDDCPAPETAKPKLSNSIRHDPQFFNPKLPGSNAYCYLPDIITGLWEGVYMVSCTHMDKEAPFSPSVPDFICKKSMQCSLALFFYFGTPDSDILVPRSIGDEVSQWTAMPRDFSTELDCLTVSGRKTPYEKFVSSASGKCQVFRNYSQALDCLVIGQTAQDHDRAWGGFNFAGRLKRNGTIVMKREPKNSSDASLGTWIFEGNVRYGSVFAGKWRSNIRRSASGINGLFSLEKTVTPSQDEG</sequence>
<dbReference type="Proteomes" id="UP001142393">
    <property type="component" value="Unassembled WGS sequence"/>
</dbReference>
<dbReference type="AlphaFoldDB" id="A0A9W8NXK6"/>